<evidence type="ECO:0000313" key="2">
    <source>
        <dbReference type="Proteomes" id="UP000661006"/>
    </source>
</evidence>
<dbReference type="AlphaFoldDB" id="A0A9Q2IXA7"/>
<protein>
    <submittedName>
        <fullName evidence="1">Uncharacterized protein</fullName>
    </submittedName>
</protein>
<proteinExistence type="predicted"/>
<accession>A0A9Q2IXA7</accession>
<evidence type="ECO:0000313" key="1">
    <source>
        <dbReference type="EMBL" id="MBF0871697.1"/>
    </source>
</evidence>
<sequence>MQQARGRGCKARTDRHAALISRSCGRGYPHHSGMICVVVFLGRAVRCHKAVTCRASLLFKRV</sequence>
<reference evidence="1" key="1">
    <citation type="submission" date="2020-04" db="EMBL/GenBank/DDBJ databases">
        <authorList>
            <person name="Sombolestani A."/>
        </authorList>
    </citation>
    <scope>NUCLEOTIDE SEQUENCE</scope>
    <source>
        <strain evidence="1">R71697</strain>
    </source>
</reference>
<organism evidence="1 2">
    <name type="scientific">Gluconobacter japonicus</name>
    <dbReference type="NCBI Taxonomy" id="376620"/>
    <lineage>
        <taxon>Bacteria</taxon>
        <taxon>Pseudomonadati</taxon>
        <taxon>Pseudomonadota</taxon>
        <taxon>Alphaproteobacteria</taxon>
        <taxon>Acetobacterales</taxon>
        <taxon>Acetobacteraceae</taxon>
        <taxon>Gluconobacter</taxon>
    </lineage>
</organism>
<reference evidence="1" key="2">
    <citation type="submission" date="2020-11" db="EMBL/GenBank/DDBJ databases">
        <title>Description of novel Gluconobacter species.</title>
        <authorList>
            <person name="Cleenwerck I."/>
            <person name="Cnockaert M."/>
            <person name="Borremans W."/>
            <person name="Wieme A.D."/>
            <person name="De Vuyst L."/>
            <person name="Vandamme P."/>
        </authorList>
    </citation>
    <scope>NUCLEOTIDE SEQUENCE</scope>
    <source>
        <strain evidence="1">R71697</strain>
    </source>
</reference>
<comment type="caution">
    <text evidence="1">The sequence shown here is derived from an EMBL/GenBank/DDBJ whole genome shotgun (WGS) entry which is preliminary data.</text>
</comment>
<dbReference type="EMBL" id="JABCQN010000007">
    <property type="protein sequence ID" value="MBF0871697.1"/>
    <property type="molecule type" value="Genomic_DNA"/>
</dbReference>
<name>A0A9Q2IXA7_GLUJA</name>
<dbReference type="Proteomes" id="UP000661006">
    <property type="component" value="Unassembled WGS sequence"/>
</dbReference>
<gene>
    <name evidence="1" type="ORF">HKD32_12695</name>
</gene>